<dbReference type="EMBL" id="JACHVX010000004">
    <property type="protein sequence ID" value="MBB2924107.1"/>
    <property type="molecule type" value="Genomic_DNA"/>
</dbReference>
<protein>
    <submittedName>
        <fullName evidence="1">Transposase InsO family protein</fullName>
    </submittedName>
</protein>
<comment type="caution">
    <text evidence="1">The sequence shown here is derived from an EMBL/GenBank/DDBJ whole genome shotgun (WGS) entry which is preliminary data.</text>
</comment>
<reference evidence="1 2" key="2">
    <citation type="submission" date="2020-08" db="EMBL/GenBank/DDBJ databases">
        <authorList>
            <person name="Partida-Martinez L."/>
            <person name="Huntemann M."/>
            <person name="Clum A."/>
            <person name="Wang J."/>
            <person name="Palaniappan K."/>
            <person name="Ritter S."/>
            <person name="Chen I.-M."/>
            <person name="Stamatis D."/>
            <person name="Reddy T."/>
            <person name="O'Malley R."/>
            <person name="Daum C."/>
            <person name="Shapiro N."/>
            <person name="Ivanova N."/>
            <person name="Kyrpides N."/>
            <person name="Woyke T."/>
        </authorList>
    </citation>
    <scope>NUCLEOTIDE SEQUENCE [LARGE SCALE GENOMIC DNA]</scope>
    <source>
        <strain evidence="1 2">RAS26</strain>
    </source>
</reference>
<dbReference type="Proteomes" id="UP000518206">
    <property type="component" value="Unassembled WGS sequence"/>
</dbReference>
<reference evidence="1 2" key="1">
    <citation type="submission" date="2020-08" db="EMBL/GenBank/DDBJ databases">
        <title>The Agave Microbiome: Exploring the role of microbial communities in plant adaptations to desert environments.</title>
        <authorList>
            <person name="Partida-Martinez L.P."/>
        </authorList>
    </citation>
    <scope>NUCLEOTIDE SEQUENCE [LARGE SCALE GENOMIC DNA]</scope>
    <source>
        <strain evidence="1 2">RAS26</strain>
    </source>
</reference>
<accession>A0A7W4UH81</accession>
<name>A0A7W4UH81_9CELL</name>
<evidence type="ECO:0000313" key="2">
    <source>
        <dbReference type="Proteomes" id="UP000518206"/>
    </source>
</evidence>
<evidence type="ECO:0000313" key="1">
    <source>
        <dbReference type="EMBL" id="MBB2924107.1"/>
    </source>
</evidence>
<organism evidence="1 2">
    <name type="scientific">Cellulomonas cellasea</name>
    <dbReference type="NCBI Taxonomy" id="43670"/>
    <lineage>
        <taxon>Bacteria</taxon>
        <taxon>Bacillati</taxon>
        <taxon>Actinomycetota</taxon>
        <taxon>Actinomycetes</taxon>
        <taxon>Micrococcales</taxon>
        <taxon>Cellulomonadaceae</taxon>
        <taxon>Cellulomonas</taxon>
    </lineage>
</organism>
<dbReference type="RefSeq" id="WP_183296893.1">
    <property type="nucleotide sequence ID" value="NZ_JACHVX010000004.1"/>
</dbReference>
<gene>
    <name evidence="1" type="ORF">FHR80_003035</name>
</gene>
<dbReference type="AlphaFoldDB" id="A0A7W4UH81"/>
<sequence>MLRRARKCPADFDVRERRPADLVDRHFARQRTDQLWVDDFTYVWM</sequence>
<proteinExistence type="predicted"/>